<evidence type="ECO:0000313" key="1">
    <source>
        <dbReference type="EMBL" id="SVA11827.1"/>
    </source>
</evidence>
<feature type="non-terminal residue" evidence="1">
    <location>
        <position position="258"/>
    </location>
</feature>
<reference evidence="1" key="1">
    <citation type="submission" date="2018-05" db="EMBL/GenBank/DDBJ databases">
        <authorList>
            <person name="Lanie J.A."/>
            <person name="Ng W.-L."/>
            <person name="Kazmierczak K.M."/>
            <person name="Andrzejewski T.M."/>
            <person name="Davidsen T.M."/>
            <person name="Wayne K.J."/>
            <person name="Tettelin H."/>
            <person name="Glass J.I."/>
            <person name="Rusch D."/>
            <person name="Podicherti R."/>
            <person name="Tsui H.-C.T."/>
            <person name="Winkler M.E."/>
        </authorList>
    </citation>
    <scope>NUCLEOTIDE SEQUENCE</scope>
</reference>
<organism evidence="1">
    <name type="scientific">marine metagenome</name>
    <dbReference type="NCBI Taxonomy" id="408172"/>
    <lineage>
        <taxon>unclassified sequences</taxon>
        <taxon>metagenomes</taxon>
        <taxon>ecological metagenomes</taxon>
    </lineage>
</organism>
<dbReference type="EMBL" id="UINC01004105">
    <property type="protein sequence ID" value="SVA11827.1"/>
    <property type="molecule type" value="Genomic_DNA"/>
</dbReference>
<accession>A0A381TAW4</accession>
<sequence>MMKTLVILLAAKESPEFEHAGDVFNDLFDKIGPDRVKALRTDSEDTLPDGLKKAAGAECECSAVAVASLINDHTVSGEQDHRTYWSDHLQMLIQELDIDAAGEEMHFHISGGGYWLSTMVRGLQSILGGQLWITSRQGSSWTAHEVTTRGGGSDKESATMAALAETWIAGEKGATAKRLQGVSNSIPDPKGVENSLRSAIEDRLVVIGGGGASVTYSLTHKGALHGLMELASISKEKIPQGAPEGILLLVRATWSKEK</sequence>
<gene>
    <name evidence="1" type="ORF">METZ01_LOCUS64681</name>
</gene>
<name>A0A381TAW4_9ZZZZ</name>
<protein>
    <submittedName>
        <fullName evidence="1">Uncharacterized protein</fullName>
    </submittedName>
</protein>
<proteinExistence type="predicted"/>
<dbReference type="AlphaFoldDB" id="A0A381TAW4"/>